<gene>
    <name evidence="3" type="ORF">E4Z66_07465</name>
</gene>
<dbReference type="OrthoDB" id="280692at2"/>
<dbReference type="SMART" id="SM00855">
    <property type="entry name" value="PGAM"/>
    <property type="match status" value="1"/>
</dbReference>
<dbReference type="GO" id="GO:0016787">
    <property type="term" value="F:hydrolase activity"/>
    <property type="evidence" value="ECO:0007669"/>
    <property type="project" value="UniProtKB-KW"/>
</dbReference>
<dbReference type="PANTHER" id="PTHR20935:SF0">
    <property type="entry name" value="SERINE_THREONINE-PROTEIN PHOSPHATASE PGAM5, MITOCHONDRIAL"/>
    <property type="match status" value="1"/>
</dbReference>
<dbReference type="InterPro" id="IPR013078">
    <property type="entry name" value="His_Pase_superF_clade-1"/>
</dbReference>
<protein>
    <submittedName>
        <fullName evidence="3">Histidine phosphatase family protein</fullName>
    </submittedName>
</protein>
<dbReference type="RefSeq" id="WP_136462376.1">
    <property type="nucleotide sequence ID" value="NZ_SRKY01000002.1"/>
</dbReference>
<accession>A0A4S4NE07</accession>
<proteinExistence type="predicted"/>
<dbReference type="Pfam" id="PF00300">
    <property type="entry name" value="His_Phos_1"/>
    <property type="match status" value="1"/>
</dbReference>
<dbReference type="Gene3D" id="3.40.50.1240">
    <property type="entry name" value="Phosphoglycerate mutase-like"/>
    <property type="match status" value="1"/>
</dbReference>
<dbReference type="EMBL" id="SRKY01000002">
    <property type="protein sequence ID" value="THH36777.1"/>
    <property type="molecule type" value="Genomic_DNA"/>
</dbReference>
<evidence type="ECO:0000313" key="3">
    <source>
        <dbReference type="EMBL" id="THH36777.1"/>
    </source>
</evidence>
<dbReference type="PANTHER" id="PTHR20935">
    <property type="entry name" value="PHOSPHOGLYCERATE MUTASE-RELATED"/>
    <property type="match status" value="1"/>
</dbReference>
<dbReference type="SUPFAM" id="SSF53254">
    <property type="entry name" value="Phosphoglycerate mutase-like"/>
    <property type="match status" value="1"/>
</dbReference>
<feature type="region of interest" description="Disordered" evidence="2">
    <location>
        <begin position="1"/>
        <end position="21"/>
    </location>
</feature>
<name>A0A4S4NE07_9RHOB</name>
<evidence type="ECO:0000256" key="2">
    <source>
        <dbReference type="SAM" id="MobiDB-lite"/>
    </source>
</evidence>
<dbReference type="InterPro" id="IPR051021">
    <property type="entry name" value="Mito_Ser/Thr_phosphatase"/>
</dbReference>
<keyword evidence="1" id="KW-0378">Hydrolase</keyword>
<dbReference type="AlphaFoldDB" id="A0A4S4NE07"/>
<reference evidence="3 4" key="1">
    <citation type="submission" date="2019-04" db="EMBL/GenBank/DDBJ databases">
        <title>Shimia ponticola sp. nov., isolated from seawater.</title>
        <authorList>
            <person name="Kim Y.-O."/>
            <person name="Yoon J.-H."/>
        </authorList>
    </citation>
    <scope>NUCLEOTIDE SEQUENCE [LARGE SCALE GENOMIC DNA]</scope>
    <source>
        <strain evidence="3 4">MYP11</strain>
    </source>
</reference>
<dbReference type="CDD" id="cd07067">
    <property type="entry name" value="HP_PGM_like"/>
    <property type="match status" value="1"/>
</dbReference>
<comment type="caution">
    <text evidence="3">The sequence shown here is derived from an EMBL/GenBank/DDBJ whole genome shotgun (WGS) entry which is preliminary data.</text>
</comment>
<dbReference type="Proteomes" id="UP000306602">
    <property type="component" value="Unassembled WGS sequence"/>
</dbReference>
<sequence>MSHITLIRHGQANSHAQTEDDYDRLSPLGQQQAAWLGTYLRDTHSHHTRLYSGTLRRHQQTAAAMDMGMDCHEDPRLNEIEYFTMSQALEAEHGISAPREPADFVHHFPKVLGAWQDGIIEGAPETFSDFETRIRDVMAEIGSGDGPALVVTSGAVIAMSMRLHLGLDIPAMCNVSLSIMNASMHRLHPIGGMWSPVMFNAVPHLEHPERHHAQTHV</sequence>
<evidence type="ECO:0000313" key="4">
    <source>
        <dbReference type="Proteomes" id="UP000306602"/>
    </source>
</evidence>
<evidence type="ECO:0000256" key="1">
    <source>
        <dbReference type="ARBA" id="ARBA00022801"/>
    </source>
</evidence>
<dbReference type="InterPro" id="IPR029033">
    <property type="entry name" value="His_PPase_superfam"/>
</dbReference>
<keyword evidence="4" id="KW-1185">Reference proteome</keyword>
<organism evidence="3 4">
    <name type="scientific">Aliishimia ponticola</name>
    <dbReference type="NCBI Taxonomy" id="2499833"/>
    <lineage>
        <taxon>Bacteria</taxon>
        <taxon>Pseudomonadati</taxon>
        <taxon>Pseudomonadota</taxon>
        <taxon>Alphaproteobacteria</taxon>
        <taxon>Rhodobacterales</taxon>
        <taxon>Paracoccaceae</taxon>
        <taxon>Aliishimia</taxon>
    </lineage>
</organism>